<organism evidence="3 4">
    <name type="scientific">Periconia digitata</name>
    <dbReference type="NCBI Taxonomy" id="1303443"/>
    <lineage>
        <taxon>Eukaryota</taxon>
        <taxon>Fungi</taxon>
        <taxon>Dikarya</taxon>
        <taxon>Ascomycota</taxon>
        <taxon>Pezizomycotina</taxon>
        <taxon>Dothideomycetes</taxon>
        <taxon>Pleosporomycetidae</taxon>
        <taxon>Pleosporales</taxon>
        <taxon>Massarineae</taxon>
        <taxon>Periconiaceae</taxon>
        <taxon>Periconia</taxon>
    </lineage>
</organism>
<gene>
    <name evidence="3" type="ORF">PDIGIT_LOCUS5469</name>
</gene>
<dbReference type="EMBL" id="CAOQHR010000003">
    <property type="protein sequence ID" value="CAI6332444.1"/>
    <property type="molecule type" value="Genomic_DNA"/>
</dbReference>
<dbReference type="OrthoDB" id="1049195at2759"/>
<evidence type="ECO:0000259" key="2">
    <source>
        <dbReference type="SMART" id="SM00360"/>
    </source>
</evidence>
<feature type="domain" description="RRM" evidence="2">
    <location>
        <begin position="123"/>
        <end position="195"/>
    </location>
</feature>
<accession>A0A9W4UBR3</accession>
<dbReference type="InterPro" id="IPR000504">
    <property type="entry name" value="RRM_dom"/>
</dbReference>
<dbReference type="SUPFAM" id="SSF54928">
    <property type="entry name" value="RNA-binding domain, RBD"/>
    <property type="match status" value="1"/>
</dbReference>
<sequence>MDSITGAGLGLYSPQQLKASKSDSPSPGKKPLDKTPLLYEGDEEAMARDEKLSVLEKLRNESAATLRKFSPLKKRSSSTRSNPPFSPAHDSVSDRNTSLDLSPTFVPPPRFDSLRVPDDYRVKVELTQIPATFTEADIAQFFLGWEIEEDIELKHVGNFSYPLSAAVFFKDPEHAEDAVAELNGTWIGGRCVQLKVIDKYKDERKAREVKRISEELKKDIIDHARANNPLLSSSILEVRELSLHNQTYAFLQARAAIPAINPFLNPGVALATHHHALLAHNVGKWELVQAGSAAIDADRVKSDDSYNSKVEALKDLLYEVGRLDKLKGVWEQWEGSWKMNMDGKMD</sequence>
<dbReference type="AlphaFoldDB" id="A0A9W4UBR3"/>
<keyword evidence="4" id="KW-1185">Reference proteome</keyword>
<evidence type="ECO:0000313" key="4">
    <source>
        <dbReference type="Proteomes" id="UP001152607"/>
    </source>
</evidence>
<name>A0A9W4UBR3_9PLEO</name>
<dbReference type="InterPro" id="IPR012677">
    <property type="entry name" value="Nucleotide-bd_a/b_plait_sf"/>
</dbReference>
<feature type="compositionally biased region" description="Low complexity" evidence="1">
    <location>
        <begin position="18"/>
        <end position="29"/>
    </location>
</feature>
<evidence type="ECO:0000313" key="3">
    <source>
        <dbReference type="EMBL" id="CAI6332444.1"/>
    </source>
</evidence>
<reference evidence="3" key="1">
    <citation type="submission" date="2023-01" db="EMBL/GenBank/DDBJ databases">
        <authorList>
            <person name="Van Ghelder C."/>
            <person name="Rancurel C."/>
        </authorList>
    </citation>
    <scope>NUCLEOTIDE SEQUENCE</scope>
    <source>
        <strain evidence="3">CNCM I-4278</strain>
    </source>
</reference>
<feature type="region of interest" description="Disordered" evidence="1">
    <location>
        <begin position="1"/>
        <end position="46"/>
    </location>
</feature>
<protein>
    <recommendedName>
        <fullName evidence="2">RRM domain-containing protein</fullName>
    </recommendedName>
</protein>
<dbReference type="GO" id="GO:0003723">
    <property type="term" value="F:RNA binding"/>
    <property type="evidence" value="ECO:0007669"/>
    <property type="project" value="InterPro"/>
</dbReference>
<dbReference type="SMART" id="SM00360">
    <property type="entry name" value="RRM"/>
    <property type="match status" value="1"/>
</dbReference>
<comment type="caution">
    <text evidence="3">The sequence shown here is derived from an EMBL/GenBank/DDBJ whole genome shotgun (WGS) entry which is preliminary data.</text>
</comment>
<dbReference type="Gene3D" id="3.30.70.330">
    <property type="match status" value="1"/>
</dbReference>
<dbReference type="Pfam" id="PF00076">
    <property type="entry name" value="RRM_1"/>
    <property type="match status" value="1"/>
</dbReference>
<feature type="region of interest" description="Disordered" evidence="1">
    <location>
        <begin position="69"/>
        <end position="104"/>
    </location>
</feature>
<evidence type="ECO:0000256" key="1">
    <source>
        <dbReference type="SAM" id="MobiDB-lite"/>
    </source>
</evidence>
<dbReference type="InterPro" id="IPR035979">
    <property type="entry name" value="RBD_domain_sf"/>
</dbReference>
<proteinExistence type="predicted"/>
<dbReference type="Proteomes" id="UP001152607">
    <property type="component" value="Unassembled WGS sequence"/>
</dbReference>